<sequence length="62" mass="6698">DLSLQPYRDFHAWKDAGLPLSTASNEACKLFDATLTQVCLPSNAVVSALKAHGGVFKITECF</sequence>
<evidence type="ECO:0000313" key="1">
    <source>
        <dbReference type="Ensembl" id="ENSAMEP00000036004.1"/>
    </source>
</evidence>
<dbReference type="Ensembl" id="ENSAMET00000049333.1">
    <property type="protein sequence ID" value="ENSAMEP00000036004.1"/>
    <property type="gene ID" value="ENSAMEG00000028179.1"/>
</dbReference>
<evidence type="ECO:0000313" key="2">
    <source>
        <dbReference type="Proteomes" id="UP000008912"/>
    </source>
</evidence>
<dbReference type="InParanoid" id="A0A7N5K7C4"/>
<accession>A0A7N5K7C4</accession>
<dbReference type="AlphaFoldDB" id="A0A7N5K7C4"/>
<reference evidence="1 2" key="1">
    <citation type="journal article" date="2010" name="Nature">
        <title>The sequence and de novo assembly of the giant panda genome.</title>
        <authorList>
            <person name="Li R."/>
            <person name="Fan W."/>
            <person name="Tian G."/>
            <person name="Zhu H."/>
            <person name="He L."/>
            <person name="Cai J."/>
            <person name="Huang Q."/>
            <person name="Cai Q."/>
            <person name="Li B."/>
            <person name="Bai Y."/>
            <person name="Zhang Z."/>
            <person name="Zhang Y."/>
            <person name="Wang W."/>
            <person name="Li J."/>
            <person name="Wei F."/>
            <person name="Li H."/>
            <person name="Jian M."/>
            <person name="Li J."/>
            <person name="Zhang Z."/>
            <person name="Nielsen R."/>
            <person name="Li D."/>
            <person name="Gu W."/>
            <person name="Yang Z."/>
            <person name="Xuan Z."/>
            <person name="Ryder O.A."/>
            <person name="Leung F.C."/>
            <person name="Zhou Y."/>
            <person name="Cao J."/>
            <person name="Sun X."/>
            <person name="Fu Y."/>
            <person name="Fang X."/>
            <person name="Guo X."/>
            <person name="Wang B."/>
            <person name="Hou R."/>
            <person name="Shen F."/>
            <person name="Mu B."/>
            <person name="Ni P."/>
            <person name="Lin R."/>
            <person name="Qian W."/>
            <person name="Wang G."/>
            <person name="Yu C."/>
            <person name="Nie W."/>
            <person name="Wang J."/>
            <person name="Wu Z."/>
            <person name="Liang H."/>
            <person name="Min J."/>
            <person name="Wu Q."/>
            <person name="Cheng S."/>
            <person name="Ruan J."/>
            <person name="Wang M."/>
            <person name="Shi Z."/>
            <person name="Wen M."/>
            <person name="Liu B."/>
            <person name="Ren X."/>
            <person name="Zheng H."/>
            <person name="Dong D."/>
            <person name="Cook K."/>
            <person name="Shan G."/>
            <person name="Zhang H."/>
            <person name="Kosiol C."/>
            <person name="Xie X."/>
            <person name="Lu Z."/>
            <person name="Zheng H."/>
            <person name="Li Y."/>
            <person name="Steiner C.C."/>
            <person name="Lam T.T."/>
            <person name="Lin S."/>
            <person name="Zhang Q."/>
            <person name="Li G."/>
            <person name="Tian J."/>
            <person name="Gong T."/>
            <person name="Liu H."/>
            <person name="Zhang D."/>
            <person name="Fang L."/>
            <person name="Ye C."/>
            <person name="Zhang J."/>
            <person name="Hu W."/>
            <person name="Xu A."/>
            <person name="Ren Y."/>
            <person name="Zhang G."/>
            <person name="Bruford M.W."/>
            <person name="Li Q."/>
            <person name="Ma L."/>
            <person name="Guo Y."/>
            <person name="An N."/>
            <person name="Hu Y."/>
            <person name="Zheng Y."/>
            <person name="Shi Y."/>
            <person name="Li Z."/>
            <person name="Liu Q."/>
            <person name="Chen Y."/>
            <person name="Zhao J."/>
            <person name="Qu N."/>
            <person name="Zhao S."/>
            <person name="Tian F."/>
            <person name="Wang X."/>
            <person name="Wang H."/>
            <person name="Xu L."/>
            <person name="Liu X."/>
            <person name="Vinar T."/>
            <person name="Wang Y."/>
            <person name="Lam T.W."/>
            <person name="Yiu S.M."/>
            <person name="Liu S."/>
            <person name="Zhang H."/>
            <person name="Li D."/>
            <person name="Huang Y."/>
            <person name="Wang X."/>
            <person name="Yang G."/>
            <person name="Jiang Z."/>
            <person name="Wang J."/>
            <person name="Qin N."/>
            <person name="Li L."/>
            <person name="Li J."/>
            <person name="Bolund L."/>
            <person name="Kristiansen K."/>
            <person name="Wong G.K."/>
            <person name="Olson M."/>
            <person name="Zhang X."/>
            <person name="Li S."/>
            <person name="Yang H."/>
            <person name="Wang J."/>
            <person name="Wang J."/>
        </authorList>
    </citation>
    <scope>NUCLEOTIDE SEQUENCE [LARGE SCALE GENOMIC DNA]</scope>
</reference>
<protein>
    <submittedName>
        <fullName evidence="1">Uncharacterized protein</fullName>
    </submittedName>
</protein>
<reference evidence="1" key="3">
    <citation type="submission" date="2025-09" db="UniProtKB">
        <authorList>
            <consortium name="Ensembl"/>
        </authorList>
    </citation>
    <scope>IDENTIFICATION</scope>
</reference>
<reference evidence="1" key="2">
    <citation type="submission" date="2025-08" db="UniProtKB">
        <authorList>
            <consortium name="Ensembl"/>
        </authorList>
    </citation>
    <scope>IDENTIFICATION</scope>
</reference>
<dbReference type="GeneTree" id="ENSGT00990000214254"/>
<organism evidence="1 2">
    <name type="scientific">Ailuropoda melanoleuca</name>
    <name type="common">Giant panda</name>
    <dbReference type="NCBI Taxonomy" id="9646"/>
    <lineage>
        <taxon>Eukaryota</taxon>
        <taxon>Metazoa</taxon>
        <taxon>Chordata</taxon>
        <taxon>Craniata</taxon>
        <taxon>Vertebrata</taxon>
        <taxon>Euteleostomi</taxon>
        <taxon>Mammalia</taxon>
        <taxon>Eutheria</taxon>
        <taxon>Laurasiatheria</taxon>
        <taxon>Carnivora</taxon>
        <taxon>Caniformia</taxon>
        <taxon>Ursidae</taxon>
        <taxon>Ailuropoda</taxon>
    </lineage>
</organism>
<name>A0A7N5K7C4_AILME</name>
<dbReference type="Proteomes" id="UP000008912">
    <property type="component" value="Unassembled WGS sequence"/>
</dbReference>
<proteinExistence type="predicted"/>
<keyword evidence="2" id="KW-1185">Reference proteome</keyword>